<evidence type="ECO:0000259" key="12">
    <source>
        <dbReference type="PROSITE" id="PS50893"/>
    </source>
</evidence>
<feature type="transmembrane region" description="Helical" evidence="11">
    <location>
        <begin position="240"/>
        <end position="259"/>
    </location>
</feature>
<keyword evidence="4" id="KW-0997">Cell inner membrane</keyword>
<keyword evidence="3" id="KW-1003">Cell membrane</keyword>
<keyword evidence="6" id="KW-0547">Nucleotide-binding</keyword>
<dbReference type="InterPro" id="IPR003439">
    <property type="entry name" value="ABC_transporter-like_ATP-bd"/>
</dbReference>
<dbReference type="KEGG" id="cfk:CFRA_07475"/>
<dbReference type="Gene3D" id="1.20.1560.10">
    <property type="entry name" value="ABC transporter type 1, transmembrane domain"/>
    <property type="match status" value="1"/>
</dbReference>
<dbReference type="EMBL" id="CP009247">
    <property type="protein sequence ID" value="APT89125.1"/>
    <property type="molecule type" value="Genomic_DNA"/>
</dbReference>
<proteinExistence type="inferred from homology"/>
<comment type="similarity">
    <text evidence="10">Belongs to the ABC transporter superfamily. Siderophore-Fe(3+) uptake transporter (SIUT) (TC 3.A.1.21) family.</text>
</comment>
<feature type="domain" description="ABC transmembrane type-1" evidence="13">
    <location>
        <begin position="21"/>
        <end position="300"/>
    </location>
</feature>
<dbReference type="Pfam" id="PF00664">
    <property type="entry name" value="ABC_membrane"/>
    <property type="match status" value="1"/>
</dbReference>
<evidence type="ECO:0000256" key="5">
    <source>
        <dbReference type="ARBA" id="ARBA00022692"/>
    </source>
</evidence>
<dbReference type="SUPFAM" id="SSF52540">
    <property type="entry name" value="P-loop containing nucleoside triphosphate hydrolases"/>
    <property type="match status" value="1"/>
</dbReference>
<dbReference type="OrthoDB" id="9806127at2"/>
<dbReference type="FunFam" id="3.40.50.300:FF:000221">
    <property type="entry name" value="Multidrug ABC transporter ATP-binding protein"/>
    <property type="match status" value="1"/>
</dbReference>
<dbReference type="InterPro" id="IPR003593">
    <property type="entry name" value="AAA+_ATPase"/>
</dbReference>
<dbReference type="Gene3D" id="3.40.50.300">
    <property type="entry name" value="P-loop containing nucleotide triphosphate hydrolases"/>
    <property type="match status" value="1"/>
</dbReference>
<evidence type="ECO:0000259" key="13">
    <source>
        <dbReference type="PROSITE" id="PS50929"/>
    </source>
</evidence>
<evidence type="ECO:0000313" key="14">
    <source>
        <dbReference type="EMBL" id="APT89125.1"/>
    </source>
</evidence>
<dbReference type="PROSITE" id="PS50893">
    <property type="entry name" value="ABC_TRANSPORTER_2"/>
    <property type="match status" value="1"/>
</dbReference>
<evidence type="ECO:0000256" key="7">
    <source>
        <dbReference type="ARBA" id="ARBA00022840"/>
    </source>
</evidence>
<dbReference type="GO" id="GO:0016887">
    <property type="term" value="F:ATP hydrolysis activity"/>
    <property type="evidence" value="ECO:0007669"/>
    <property type="project" value="InterPro"/>
</dbReference>
<dbReference type="InterPro" id="IPR039421">
    <property type="entry name" value="Type_1_exporter"/>
</dbReference>
<dbReference type="STRING" id="1437875.CFRA_07475"/>
<dbReference type="GO" id="GO:0015421">
    <property type="term" value="F:ABC-type oligopeptide transporter activity"/>
    <property type="evidence" value="ECO:0007669"/>
    <property type="project" value="TreeGrafter"/>
</dbReference>
<keyword evidence="9 11" id="KW-0472">Membrane</keyword>
<dbReference type="PANTHER" id="PTHR43394:SF1">
    <property type="entry name" value="ATP-BINDING CASSETTE SUB-FAMILY B MEMBER 10, MITOCHONDRIAL"/>
    <property type="match status" value="1"/>
</dbReference>
<dbReference type="GO" id="GO:0005886">
    <property type="term" value="C:plasma membrane"/>
    <property type="evidence" value="ECO:0007669"/>
    <property type="project" value="UniProtKB-SubCell"/>
</dbReference>
<keyword evidence="15" id="KW-1185">Reference proteome</keyword>
<dbReference type="RefSeq" id="WP_075664105.1">
    <property type="nucleotide sequence ID" value="NZ_CP009247.1"/>
</dbReference>
<name>A0A1L7CTD3_9CORY</name>
<feature type="transmembrane region" description="Helical" evidence="11">
    <location>
        <begin position="58"/>
        <end position="77"/>
    </location>
</feature>
<dbReference type="PROSITE" id="PS00211">
    <property type="entry name" value="ABC_TRANSPORTER_1"/>
    <property type="match status" value="1"/>
</dbReference>
<comment type="subcellular location">
    <subcellularLocation>
        <location evidence="1">Cell inner membrane</location>
        <topology evidence="1">Multi-pass membrane protein</topology>
    </subcellularLocation>
</comment>
<sequence>MRTRPFVTLLGMLAHHRGALAFAVALSLVSSVVALVQPLVVNQMIADFPDGVAGRAGILVALLAVGSVADGASIYVMTRTAESAVYDTRTRLIDRVLRLPVTAYDRLRTGDLVTRVGADTTLVRSAFTGGLVGAVGSAVTMVGSVVLMGLIDVVMLAVVLTVVALALLAVVVASGKIQRSTKAAQKSVGELGAGLERALVAVRTIRAAGARAQRRIETALGGDARRAFGHGRDVAKVEGMLFPATGLALQAAFLAVLGIGGMRVAAGAITVADLVSFVLYLFMLASPLGQVFGAVTTVRQAMGAIERIQRILGEPVESETGAALEPVPGAPAVEFDRVCFSYAPTGEEEEEIDDAARADGGADTGAVPGSGVDAGGARTVVLHDVSFTVPAGTTTALVGPSGAGKSTALALIERFYSPDSGRVLVAGRDTAGLDPAALRAAIGYVEQEAAVLAGTVRENLQLVAENATDEQCWHVLEQVGLDGPLRERGGLDTVLGERGMTLSGGQRQRLALARMLLAEAPLLLLDEPTSAVDSMNEQLILDALATASRGRSVVVIAHRLSTVTDADQIIVLDGGRVVGRGTHHELMAGNEVYQELASRQLMQ</sequence>
<evidence type="ECO:0000256" key="9">
    <source>
        <dbReference type="ARBA" id="ARBA00023136"/>
    </source>
</evidence>
<evidence type="ECO:0000256" key="6">
    <source>
        <dbReference type="ARBA" id="ARBA00022741"/>
    </source>
</evidence>
<evidence type="ECO:0000256" key="10">
    <source>
        <dbReference type="ARBA" id="ARBA00023455"/>
    </source>
</evidence>
<dbReference type="PROSITE" id="PS50929">
    <property type="entry name" value="ABC_TM1F"/>
    <property type="match status" value="1"/>
</dbReference>
<dbReference type="SMART" id="SM00382">
    <property type="entry name" value="AAA"/>
    <property type="match status" value="1"/>
</dbReference>
<dbReference type="InterPro" id="IPR036640">
    <property type="entry name" value="ABC1_TM_sf"/>
</dbReference>
<feature type="transmembrane region" description="Helical" evidence="11">
    <location>
        <begin position="125"/>
        <end position="147"/>
    </location>
</feature>
<evidence type="ECO:0000256" key="11">
    <source>
        <dbReference type="SAM" id="Phobius"/>
    </source>
</evidence>
<evidence type="ECO:0000256" key="4">
    <source>
        <dbReference type="ARBA" id="ARBA00022519"/>
    </source>
</evidence>
<dbReference type="SUPFAM" id="SSF90123">
    <property type="entry name" value="ABC transporter transmembrane region"/>
    <property type="match status" value="1"/>
</dbReference>
<feature type="domain" description="ABC transporter" evidence="12">
    <location>
        <begin position="367"/>
        <end position="599"/>
    </location>
</feature>
<keyword evidence="5 11" id="KW-0812">Transmembrane</keyword>
<keyword evidence="2" id="KW-0813">Transport</keyword>
<dbReference type="Proteomes" id="UP000185434">
    <property type="component" value="Chromosome"/>
</dbReference>
<accession>A0A1L7CTD3</accession>
<feature type="transmembrane region" description="Helical" evidence="11">
    <location>
        <begin position="153"/>
        <end position="173"/>
    </location>
</feature>
<dbReference type="AlphaFoldDB" id="A0A1L7CTD3"/>
<evidence type="ECO:0000313" key="15">
    <source>
        <dbReference type="Proteomes" id="UP000185434"/>
    </source>
</evidence>
<dbReference type="Pfam" id="PF00005">
    <property type="entry name" value="ABC_tran"/>
    <property type="match status" value="1"/>
</dbReference>
<dbReference type="PANTHER" id="PTHR43394">
    <property type="entry name" value="ATP-DEPENDENT PERMEASE MDL1, MITOCHONDRIAL"/>
    <property type="match status" value="1"/>
</dbReference>
<reference evidence="14 15" key="1">
    <citation type="submission" date="2014-08" db="EMBL/GenBank/DDBJ databases">
        <title>Complete genome sequence of Corynebacterium frankenforstense ST18(T) (=DSM 45800(T)), isolated from raw cow milk.</title>
        <authorList>
            <person name="Ruckert C."/>
            <person name="Albersmeier A."/>
            <person name="Winkler A."/>
            <person name="Lipski A."/>
            <person name="Kalinowski J."/>
        </authorList>
    </citation>
    <scope>NUCLEOTIDE SEQUENCE [LARGE SCALE GENOMIC DNA]</scope>
    <source>
        <strain evidence="14 15">ST18</strain>
    </source>
</reference>
<dbReference type="InterPro" id="IPR017871">
    <property type="entry name" value="ABC_transporter-like_CS"/>
</dbReference>
<evidence type="ECO:0000256" key="1">
    <source>
        <dbReference type="ARBA" id="ARBA00004429"/>
    </source>
</evidence>
<evidence type="ECO:0000256" key="8">
    <source>
        <dbReference type="ARBA" id="ARBA00022989"/>
    </source>
</evidence>
<keyword evidence="7" id="KW-0067">ATP-binding</keyword>
<dbReference type="CDD" id="cd18551">
    <property type="entry name" value="ABC_6TM_LmrA_like"/>
    <property type="match status" value="1"/>
</dbReference>
<organism evidence="14 15">
    <name type="scientific">Corynebacterium frankenforstense DSM 45800</name>
    <dbReference type="NCBI Taxonomy" id="1437875"/>
    <lineage>
        <taxon>Bacteria</taxon>
        <taxon>Bacillati</taxon>
        <taxon>Actinomycetota</taxon>
        <taxon>Actinomycetes</taxon>
        <taxon>Mycobacteriales</taxon>
        <taxon>Corynebacteriaceae</taxon>
        <taxon>Corynebacterium</taxon>
    </lineage>
</organism>
<dbReference type="InterPro" id="IPR011527">
    <property type="entry name" value="ABC1_TM_dom"/>
</dbReference>
<evidence type="ECO:0000256" key="3">
    <source>
        <dbReference type="ARBA" id="ARBA00022475"/>
    </source>
</evidence>
<dbReference type="GO" id="GO:0005524">
    <property type="term" value="F:ATP binding"/>
    <property type="evidence" value="ECO:0007669"/>
    <property type="project" value="UniProtKB-KW"/>
</dbReference>
<gene>
    <name evidence="14" type="ORF">CFRA_07475</name>
</gene>
<evidence type="ECO:0000256" key="2">
    <source>
        <dbReference type="ARBA" id="ARBA00022448"/>
    </source>
</evidence>
<protein>
    <submittedName>
        <fullName evidence="14">ABC transporter</fullName>
    </submittedName>
</protein>
<keyword evidence="8 11" id="KW-1133">Transmembrane helix</keyword>
<dbReference type="InterPro" id="IPR027417">
    <property type="entry name" value="P-loop_NTPase"/>
</dbReference>